<evidence type="ECO:0000313" key="3">
    <source>
        <dbReference type="Proteomes" id="UP000541558"/>
    </source>
</evidence>
<dbReference type="OrthoDB" id="10400672at2759"/>
<evidence type="ECO:0000313" key="2">
    <source>
        <dbReference type="EMBL" id="KAF5311434.1"/>
    </source>
</evidence>
<feature type="compositionally biased region" description="Basic and acidic residues" evidence="1">
    <location>
        <begin position="343"/>
        <end position="363"/>
    </location>
</feature>
<feature type="compositionally biased region" description="Acidic residues" evidence="1">
    <location>
        <begin position="364"/>
        <end position="379"/>
    </location>
</feature>
<feature type="compositionally biased region" description="Acidic residues" evidence="1">
    <location>
        <begin position="444"/>
        <end position="460"/>
    </location>
</feature>
<feature type="region of interest" description="Disordered" evidence="1">
    <location>
        <begin position="343"/>
        <end position="460"/>
    </location>
</feature>
<feature type="compositionally biased region" description="Acidic residues" evidence="1">
    <location>
        <begin position="393"/>
        <end position="406"/>
    </location>
</feature>
<keyword evidence="3" id="KW-1185">Reference proteome</keyword>
<feature type="region of interest" description="Disordered" evidence="1">
    <location>
        <begin position="1"/>
        <end position="26"/>
    </location>
</feature>
<feature type="region of interest" description="Disordered" evidence="1">
    <location>
        <begin position="289"/>
        <end position="324"/>
    </location>
</feature>
<comment type="caution">
    <text evidence="2">The sequence shown here is derived from an EMBL/GenBank/DDBJ whole genome shotgun (WGS) entry which is preliminary data.</text>
</comment>
<evidence type="ECO:0000256" key="1">
    <source>
        <dbReference type="SAM" id="MobiDB-lite"/>
    </source>
</evidence>
<protein>
    <submittedName>
        <fullName evidence="2">Uncharacterized protein</fullName>
    </submittedName>
</protein>
<reference evidence="2 3" key="1">
    <citation type="journal article" date="2020" name="ISME J.">
        <title>Uncovering the hidden diversity of litter-decomposition mechanisms in mushroom-forming fungi.</title>
        <authorList>
            <person name="Floudas D."/>
            <person name="Bentzer J."/>
            <person name="Ahren D."/>
            <person name="Johansson T."/>
            <person name="Persson P."/>
            <person name="Tunlid A."/>
        </authorList>
    </citation>
    <scope>NUCLEOTIDE SEQUENCE [LARGE SCALE GENOMIC DNA]</scope>
    <source>
        <strain evidence="2 3">CBS 175.51</strain>
    </source>
</reference>
<organism evidence="2 3">
    <name type="scientific">Ephemerocybe angulata</name>
    <dbReference type="NCBI Taxonomy" id="980116"/>
    <lineage>
        <taxon>Eukaryota</taxon>
        <taxon>Fungi</taxon>
        <taxon>Dikarya</taxon>
        <taxon>Basidiomycota</taxon>
        <taxon>Agaricomycotina</taxon>
        <taxon>Agaricomycetes</taxon>
        <taxon>Agaricomycetidae</taxon>
        <taxon>Agaricales</taxon>
        <taxon>Agaricineae</taxon>
        <taxon>Psathyrellaceae</taxon>
        <taxon>Ephemerocybe</taxon>
    </lineage>
</organism>
<feature type="compositionally biased region" description="Low complexity" evidence="1">
    <location>
        <begin position="178"/>
        <end position="189"/>
    </location>
</feature>
<gene>
    <name evidence="2" type="ORF">D9611_011611</name>
</gene>
<accession>A0A8H5AUX7</accession>
<feature type="region of interest" description="Disordered" evidence="1">
    <location>
        <begin position="164"/>
        <end position="189"/>
    </location>
</feature>
<name>A0A8H5AUX7_9AGAR</name>
<proteinExistence type="predicted"/>
<dbReference type="AlphaFoldDB" id="A0A8H5AUX7"/>
<dbReference type="Proteomes" id="UP000541558">
    <property type="component" value="Unassembled WGS sequence"/>
</dbReference>
<sequence length="460" mass="51644">MEPERCRKERKDRGTSGTRKEMDAGDVRRFPEVRFRLHKPCAEPDPRTVAAVNASTFWPIYEQELRRVVSQNGDGVNDEELKAAFERAWDRQWIEGGRHDIPRPFIRPLRSRFGVELQVMLDLPANGIEFDSSKEKWSDVAIRVTLRTARQMLARRISKIIHPQAPRDVEASPPPARPAAAPARPASASVAEPLLATQLPCHLAPPSELGSSRRLPPILLHHSPPAHPEFIPHPTPPHLEPEPRKVEPQFRTPIRQVSFHHSSPANPQSFPDLTIPHLHLKPLKVEPQFRTPIRQQPFRKTATTGLGDSDSDSDSGNQPACDGGEVLAPIEMFCHVDEHPAEQWVPDHHRPPESPEMHQHQDLEVEESSGYDYGPEVEYDGYGSGLQEGYEAGYEDGYEEGYEEGYGDGYQDCWLDDGGCSEEERSSGDEAYAEDAGSDRESEGAAESDYQSDSEASWEE</sequence>
<dbReference type="EMBL" id="JAACJK010000226">
    <property type="protein sequence ID" value="KAF5311434.1"/>
    <property type="molecule type" value="Genomic_DNA"/>
</dbReference>